<proteinExistence type="predicted"/>
<evidence type="ECO:0000256" key="4">
    <source>
        <dbReference type="ARBA" id="ARBA00022511"/>
    </source>
</evidence>
<dbReference type="InterPro" id="IPR008992">
    <property type="entry name" value="Enterotoxin"/>
</dbReference>
<dbReference type="EMBL" id="HE965805">
    <property type="protein sequence ID" value="CCJ65007.1"/>
    <property type="molecule type" value="Genomic_DNA"/>
</dbReference>
<dbReference type="AlphaFoldDB" id="A0A0T7CTW6"/>
<dbReference type="GO" id="GO:0020002">
    <property type="term" value="C:host cell plasma membrane"/>
    <property type="evidence" value="ECO:0007669"/>
    <property type="project" value="UniProtKB-SubCell"/>
</dbReference>
<keyword evidence="5" id="KW-0964">Secreted</keyword>
<dbReference type="GO" id="GO:0005576">
    <property type="term" value="C:extracellular region"/>
    <property type="evidence" value="ECO:0007669"/>
    <property type="project" value="UniProtKB-SubCell"/>
</dbReference>
<organism evidence="9 10">
    <name type="scientific">Bordetella pertussis (strain ATCC 9797 / DSM 5571 / CCUG 30873 / LMG 14455 / NCTC 10739 / 18323)</name>
    <dbReference type="NCBI Taxonomy" id="568706"/>
    <lineage>
        <taxon>Bacteria</taxon>
        <taxon>Pseudomonadati</taxon>
        <taxon>Pseudomonadota</taxon>
        <taxon>Betaproteobacteria</taxon>
        <taxon>Burkholderiales</taxon>
        <taxon>Alcaligenaceae</taxon>
        <taxon>Bordetella</taxon>
    </lineage>
</organism>
<dbReference type="Proteomes" id="UP000005250">
    <property type="component" value="Chromosome"/>
</dbReference>
<comment type="function">
    <text evidence="1">PTX oligomer B binds to receptors on the eukaryotic cell surface and facilitates the translocation of the toxic subunit across the cell membrane.</text>
</comment>
<evidence type="ECO:0000256" key="5">
    <source>
        <dbReference type="ARBA" id="ARBA00022525"/>
    </source>
</evidence>
<sequence length="133" mass="14500">MQRQAGLPLKANPMHTIASILLSVLGIYSPADVAGLPTHLYKNFTVQELALKLKGKNQEFCLTAFMSGRSLVRACLSDAGHEHDTWFDTMLGFAISAYALKSRIALTVEDSPYPGTPGDLLELQICPLNGYCE</sequence>
<evidence type="ECO:0000256" key="7">
    <source>
        <dbReference type="ARBA" id="ARBA00023136"/>
    </source>
</evidence>
<dbReference type="SUPFAM" id="SSF50203">
    <property type="entry name" value="Bacterial enterotoxins"/>
    <property type="match status" value="1"/>
</dbReference>
<keyword evidence="10" id="KW-1185">Reference proteome</keyword>
<evidence type="ECO:0000256" key="8">
    <source>
        <dbReference type="ARBA" id="ARBA00025965"/>
    </source>
</evidence>
<dbReference type="HOGENOM" id="CLU_2045172_0_0_4"/>
<evidence type="ECO:0000313" key="10">
    <source>
        <dbReference type="Proteomes" id="UP000005250"/>
    </source>
</evidence>
<dbReference type="Gene3D" id="2.40.50.110">
    <property type="match status" value="1"/>
</dbReference>
<keyword evidence="7" id="KW-0472">Membrane</keyword>
<reference evidence="9 10" key="1">
    <citation type="journal article" date="2012" name="BMC Genomics">
        <title>Comparative genomics of the classical Bordetella subspecies: the evolution and exchange of virulence-associated diversity amongst closely related pathogens.</title>
        <authorList>
            <person name="Park J."/>
            <person name="Zhang Y."/>
            <person name="Buboltz A.M."/>
            <person name="Zhang X."/>
            <person name="Schuster S.C."/>
            <person name="Ahuja U."/>
            <person name="Liu M."/>
            <person name="Miller J.F."/>
            <person name="Sebaihia M."/>
            <person name="Bentley S.D."/>
            <person name="Parkhill J."/>
            <person name="Harvill E.T."/>
        </authorList>
    </citation>
    <scope>NUCLEOTIDE SEQUENCE [LARGE SCALE GENOMIC DNA]</scope>
    <source>
        <strain evidence="10">ATCC 9797 / DSM 5571 / CCUG 30873 / LMG 14455 / NCTC 10739 / 18323</strain>
    </source>
</reference>
<comment type="subcellular location">
    <subcellularLocation>
        <location evidence="2">Host cell membrane</location>
    </subcellularLocation>
    <subcellularLocation>
        <location evidence="3">Secreted</location>
    </subcellularLocation>
</comment>
<dbReference type="Pfam" id="PF09276">
    <property type="entry name" value="Pertus-S5-tox"/>
    <property type="match status" value="1"/>
</dbReference>
<evidence type="ECO:0000256" key="1">
    <source>
        <dbReference type="ARBA" id="ARBA00002398"/>
    </source>
</evidence>
<comment type="subunit">
    <text evidence="8">Pertussis toxin contains five different chains, S1-S5. They are organized into 2 functional subunits: A, composed of S1 (which is toxic) and B, containing S2, S3, S5, and two copies of S4 (B binds to the membrane receptors). Dimers of S2-S4 and S3-S4 are held together by S5.</text>
</comment>
<accession>A0A0T7CTW6</accession>
<dbReference type="SMR" id="A0A0T7CTW6"/>
<evidence type="ECO:0000256" key="2">
    <source>
        <dbReference type="ARBA" id="ARBA00004165"/>
    </source>
</evidence>
<gene>
    <name evidence="9" type="primary">ptxE</name>
    <name evidence="9" type="ordered locus">BN118_3582</name>
</gene>
<keyword evidence="4" id="KW-1032">Host cell membrane</keyword>
<evidence type="ECO:0000256" key="3">
    <source>
        <dbReference type="ARBA" id="ARBA00004613"/>
    </source>
</evidence>
<dbReference type="InterPro" id="IPR015356">
    <property type="entry name" value="Pertussis_toxin_subS5"/>
</dbReference>
<evidence type="ECO:0000313" key="9">
    <source>
        <dbReference type="EMBL" id="CCJ65007.1"/>
    </source>
</evidence>
<dbReference type="KEGG" id="bper:BN118_3582"/>
<protein>
    <submittedName>
        <fullName evidence="9">Pertussis toxin subunit 5</fullName>
    </submittedName>
</protein>
<keyword evidence="6" id="KW-1043">Host membrane</keyword>
<name>A0A0T7CTW6_BORP1</name>
<evidence type="ECO:0000256" key="6">
    <source>
        <dbReference type="ARBA" id="ARBA00022870"/>
    </source>
</evidence>